<dbReference type="EMBL" id="FMXC01000050">
    <property type="protein sequence ID" value="SDA70460.1"/>
    <property type="molecule type" value="Genomic_DNA"/>
</dbReference>
<proteinExistence type="predicted"/>
<dbReference type="Proteomes" id="UP001242513">
    <property type="component" value="Chromosome"/>
</dbReference>
<dbReference type="Proteomes" id="UP000181860">
    <property type="component" value="Unassembled WGS sequence"/>
</dbReference>
<evidence type="ECO:0000313" key="4">
    <source>
        <dbReference type="Proteomes" id="UP001242513"/>
    </source>
</evidence>
<dbReference type="GeneID" id="72687709"/>
<accession>A0AAX3UCU4</accession>
<name>A0AAX3UCU4_9LACO</name>
<gene>
    <name evidence="2" type="ORF">QEJ78_09195</name>
    <name evidence="1" type="ORF">SAMN02983011_02303</name>
</gene>
<organism evidence="2 4">
    <name type="scientific">Lactobacillus kefiranofaciens</name>
    <dbReference type="NCBI Taxonomy" id="267818"/>
    <lineage>
        <taxon>Bacteria</taxon>
        <taxon>Bacillati</taxon>
        <taxon>Bacillota</taxon>
        <taxon>Bacilli</taxon>
        <taxon>Lactobacillales</taxon>
        <taxon>Lactobacillaceae</taxon>
        <taxon>Lactobacillus</taxon>
    </lineage>
</organism>
<dbReference type="AlphaFoldDB" id="A0AAX3UCU4"/>
<evidence type="ECO:0000313" key="3">
    <source>
        <dbReference type="Proteomes" id="UP000181860"/>
    </source>
</evidence>
<evidence type="ECO:0000313" key="2">
    <source>
        <dbReference type="EMBL" id="WGO85520.1"/>
    </source>
</evidence>
<sequence length="53" mass="6098">MKKLNEKELVEVKGGFVGGLVNPNVSFISWTNMTNMIKKIKKNKKRAHFFGIF</sequence>
<dbReference type="RefSeq" id="WP_013854794.1">
    <property type="nucleotide sequence ID" value="NZ_CP061341.1"/>
</dbReference>
<dbReference type="EMBL" id="CP123735">
    <property type="protein sequence ID" value="WGO85520.1"/>
    <property type="molecule type" value="Genomic_DNA"/>
</dbReference>
<evidence type="ECO:0008006" key="5">
    <source>
        <dbReference type="Google" id="ProtNLM"/>
    </source>
</evidence>
<protein>
    <recommendedName>
        <fullName evidence="5">Bacteriocin-type signal sequence</fullName>
    </recommendedName>
</protein>
<keyword evidence="3" id="KW-1185">Reference proteome</keyword>
<reference evidence="2" key="2">
    <citation type="journal article" date="2022" name="Food Funct.">
        <title>Lactobacillus kefiranofaciens ZW18 from Kefir enhances the anti-tumor effect of anti-programmed cell death 1 (PD-1) immunotherapy by modulating the gut microbiota.</title>
        <authorList>
            <person name="Zhao J."/>
            <person name="Wang Y."/>
            <person name="Wang J."/>
            <person name="Lv M."/>
            <person name="Zhou C."/>
            <person name="Jia L."/>
            <person name="Geng W."/>
        </authorList>
    </citation>
    <scope>NUCLEOTIDE SEQUENCE</scope>
    <source>
        <strain evidence="2">ZW18</strain>
    </source>
</reference>
<reference evidence="1 3" key="1">
    <citation type="submission" date="2016-10" db="EMBL/GenBank/DDBJ databases">
        <authorList>
            <person name="Varghese N."/>
            <person name="Submissions S."/>
        </authorList>
    </citation>
    <scope>NUCLEOTIDE SEQUENCE [LARGE SCALE GENOMIC DNA]</scope>
    <source>
        <strain evidence="1 3">ATCC 43761</strain>
    </source>
</reference>
<evidence type="ECO:0000313" key="1">
    <source>
        <dbReference type="EMBL" id="SDA70460.1"/>
    </source>
</evidence>
<reference evidence="2" key="3">
    <citation type="submission" date="2023-04" db="EMBL/GenBank/DDBJ databases">
        <authorList>
            <person name="Wang Y."/>
        </authorList>
    </citation>
    <scope>NUCLEOTIDE SEQUENCE</scope>
    <source>
        <strain evidence="2">ZW18</strain>
    </source>
</reference>